<dbReference type="GO" id="GO:0009252">
    <property type="term" value="P:peptidoglycan biosynthetic process"/>
    <property type="evidence" value="ECO:0007669"/>
    <property type="project" value="UniProtKB-KW"/>
</dbReference>
<keyword evidence="13" id="KW-1185">Reference proteome</keyword>
<dbReference type="InterPro" id="IPR012338">
    <property type="entry name" value="Beta-lactam/transpept-like"/>
</dbReference>
<dbReference type="Pfam" id="PF00768">
    <property type="entry name" value="Peptidase_S11"/>
    <property type="match status" value="1"/>
</dbReference>
<evidence type="ECO:0000256" key="4">
    <source>
        <dbReference type="ARBA" id="ARBA00022960"/>
    </source>
</evidence>
<feature type="compositionally biased region" description="Basic and acidic residues" evidence="10">
    <location>
        <begin position="328"/>
        <end position="340"/>
    </location>
</feature>
<keyword evidence="2" id="KW-0732">Signal</keyword>
<dbReference type="Proteomes" id="UP001196068">
    <property type="component" value="Unassembled WGS sequence"/>
</dbReference>
<evidence type="ECO:0000256" key="7">
    <source>
        <dbReference type="PIRSR" id="PIRSR618044-1"/>
    </source>
</evidence>
<keyword evidence="4" id="KW-0133">Cell shape</keyword>
<keyword evidence="12" id="KW-0645">Protease</keyword>
<evidence type="ECO:0000256" key="1">
    <source>
        <dbReference type="ARBA" id="ARBA00007164"/>
    </source>
</evidence>
<feature type="active site" description="Proton acceptor" evidence="7">
    <location>
        <position position="53"/>
    </location>
</feature>
<dbReference type="GO" id="GO:0006508">
    <property type="term" value="P:proteolysis"/>
    <property type="evidence" value="ECO:0007669"/>
    <property type="project" value="InterPro"/>
</dbReference>
<dbReference type="PANTHER" id="PTHR21581">
    <property type="entry name" value="D-ALANYL-D-ALANINE CARBOXYPEPTIDASE"/>
    <property type="match status" value="1"/>
</dbReference>
<name>A0AAF1K745_9PROT</name>
<dbReference type="Gene3D" id="3.40.710.10">
    <property type="entry name" value="DD-peptidase/beta-lactamase superfamily"/>
    <property type="match status" value="1"/>
</dbReference>
<keyword evidence="12" id="KW-0121">Carboxypeptidase</keyword>
<evidence type="ECO:0000256" key="6">
    <source>
        <dbReference type="ARBA" id="ARBA00023316"/>
    </source>
</evidence>
<dbReference type="InterPro" id="IPR001967">
    <property type="entry name" value="Peptidase_S11_N"/>
</dbReference>
<dbReference type="EMBL" id="JAAEDH010000034">
    <property type="protein sequence ID" value="MBR0657410.1"/>
    <property type="molecule type" value="Genomic_DNA"/>
</dbReference>
<dbReference type="GO" id="GO:0008360">
    <property type="term" value="P:regulation of cell shape"/>
    <property type="evidence" value="ECO:0007669"/>
    <property type="project" value="UniProtKB-KW"/>
</dbReference>
<comment type="similarity">
    <text evidence="1 9">Belongs to the peptidase S11 family.</text>
</comment>
<keyword evidence="5" id="KW-0573">Peptidoglycan synthesis</keyword>
<dbReference type="PRINTS" id="PR00725">
    <property type="entry name" value="DADACBPTASE1"/>
</dbReference>
<reference evidence="12" key="1">
    <citation type="submission" date="2020-01" db="EMBL/GenBank/DDBJ databases">
        <authorList>
            <person name="Rat A."/>
        </authorList>
    </citation>
    <scope>NUCLEOTIDE SEQUENCE</scope>
    <source>
        <strain evidence="12">LMG 28251</strain>
    </source>
</reference>
<evidence type="ECO:0000256" key="10">
    <source>
        <dbReference type="SAM" id="MobiDB-lite"/>
    </source>
</evidence>
<dbReference type="PANTHER" id="PTHR21581:SF6">
    <property type="entry name" value="TRAFFICKING PROTEIN PARTICLE COMPLEX SUBUNIT 12"/>
    <property type="match status" value="1"/>
</dbReference>
<gene>
    <name evidence="12" type="ORF">GXW79_20205</name>
</gene>
<dbReference type="AlphaFoldDB" id="A0AAF1K745"/>
<sequence>MVLTMIAVLACPQQADAQIGSDRYAAIVQDARTGTTLMAANADEYRHPASLTKMMTLYMLFEALRTGRVRLDTPITMSREAAAQPPSKLGIPAGSSLTVEEAILALVTRSANDVACAIGEMLAGDEERFAQVMTQRARSLGMTRTTFRNASGLPDFEQVTTARDMALLGRRLRDDFPTYYHYFSADVFRFRGRVIANHNRLLAEYDGTDGIKTGYVHDSGFNLVTSVQRDGQRLVAAVFGGATSRERDRHMMEILDAGFSRLGIGPREVPMAAARPSFGLVPSARADTLPVESAARRGRGAEFVAASRYSGRRPEPVVSRRPGARGPVADRRVTVRDELGQRGSAASRSALARSGGPALRAPLRQTASRNAARIEQGDREPQRRTVARR</sequence>
<evidence type="ECO:0000256" key="8">
    <source>
        <dbReference type="PIRSR" id="PIRSR618044-2"/>
    </source>
</evidence>
<feature type="compositionally biased region" description="Low complexity" evidence="10">
    <location>
        <begin position="341"/>
        <end position="356"/>
    </location>
</feature>
<organism evidence="12 13">
    <name type="scientific">Plastoroseomonas arctica</name>
    <dbReference type="NCBI Taxonomy" id="1509237"/>
    <lineage>
        <taxon>Bacteria</taxon>
        <taxon>Pseudomonadati</taxon>
        <taxon>Pseudomonadota</taxon>
        <taxon>Alphaproteobacteria</taxon>
        <taxon>Acetobacterales</taxon>
        <taxon>Acetobacteraceae</taxon>
        <taxon>Plastoroseomonas</taxon>
    </lineage>
</organism>
<protein>
    <submittedName>
        <fullName evidence="12">D-alanyl-D-alanine carboxypeptidase</fullName>
    </submittedName>
</protein>
<evidence type="ECO:0000256" key="5">
    <source>
        <dbReference type="ARBA" id="ARBA00022984"/>
    </source>
</evidence>
<dbReference type="GO" id="GO:0009002">
    <property type="term" value="F:serine-type D-Ala-D-Ala carboxypeptidase activity"/>
    <property type="evidence" value="ECO:0007669"/>
    <property type="project" value="InterPro"/>
</dbReference>
<dbReference type="GO" id="GO:0071555">
    <property type="term" value="P:cell wall organization"/>
    <property type="evidence" value="ECO:0007669"/>
    <property type="project" value="UniProtKB-KW"/>
</dbReference>
<evidence type="ECO:0000256" key="2">
    <source>
        <dbReference type="ARBA" id="ARBA00022729"/>
    </source>
</evidence>
<feature type="domain" description="Peptidase S11 D-alanyl-D-alanine carboxypeptidase A N-terminal" evidence="11">
    <location>
        <begin position="24"/>
        <end position="242"/>
    </location>
</feature>
<evidence type="ECO:0000313" key="12">
    <source>
        <dbReference type="EMBL" id="MBR0657410.1"/>
    </source>
</evidence>
<evidence type="ECO:0000259" key="11">
    <source>
        <dbReference type="Pfam" id="PF00768"/>
    </source>
</evidence>
<accession>A0AAF1K745</accession>
<comment type="caution">
    <text evidence="12">The sequence shown here is derived from an EMBL/GenBank/DDBJ whole genome shotgun (WGS) entry which is preliminary data.</text>
</comment>
<feature type="binding site" evidence="8">
    <location>
        <position position="212"/>
    </location>
    <ligand>
        <name>substrate</name>
    </ligand>
</feature>
<evidence type="ECO:0000256" key="3">
    <source>
        <dbReference type="ARBA" id="ARBA00022801"/>
    </source>
</evidence>
<proteinExistence type="inferred from homology"/>
<evidence type="ECO:0000313" key="13">
    <source>
        <dbReference type="Proteomes" id="UP001196068"/>
    </source>
</evidence>
<feature type="active site" description="Acyl-ester intermediate" evidence="7">
    <location>
        <position position="50"/>
    </location>
</feature>
<keyword evidence="3" id="KW-0378">Hydrolase</keyword>
<keyword evidence="6" id="KW-0961">Cell wall biogenesis/degradation</keyword>
<dbReference type="InterPro" id="IPR018044">
    <property type="entry name" value="Peptidase_S11"/>
</dbReference>
<reference evidence="12" key="2">
    <citation type="journal article" date="2021" name="Syst. Appl. Microbiol.">
        <title>Roseomonas hellenica sp. nov., isolated from roots of wild-growing Alkanna tinctoria.</title>
        <authorList>
            <person name="Rat A."/>
            <person name="Naranjo H.D."/>
            <person name="Lebbe L."/>
            <person name="Cnockaert M."/>
            <person name="Krigas N."/>
            <person name="Grigoriadou K."/>
            <person name="Maloupa E."/>
            <person name="Willems A."/>
        </authorList>
    </citation>
    <scope>NUCLEOTIDE SEQUENCE</scope>
    <source>
        <strain evidence="12">LMG 28251</strain>
    </source>
</reference>
<feature type="region of interest" description="Disordered" evidence="10">
    <location>
        <begin position="306"/>
        <end position="389"/>
    </location>
</feature>
<feature type="active site" evidence="7">
    <location>
        <position position="110"/>
    </location>
</feature>
<dbReference type="SUPFAM" id="SSF56601">
    <property type="entry name" value="beta-lactamase/transpeptidase-like"/>
    <property type="match status" value="1"/>
</dbReference>
<evidence type="ECO:0000256" key="9">
    <source>
        <dbReference type="RuleBase" id="RU004016"/>
    </source>
</evidence>